<dbReference type="AlphaFoldDB" id="M6UPN2"/>
<evidence type="ECO:0000313" key="1">
    <source>
        <dbReference type="EMBL" id="EMO44761.1"/>
    </source>
</evidence>
<dbReference type="Proteomes" id="UP000012160">
    <property type="component" value="Unassembled WGS sequence"/>
</dbReference>
<sequence length="37" mass="4311">MKKIRSFYLISNKIGAKYVDAILKNPKRFLKIISIAE</sequence>
<evidence type="ECO:0000313" key="2">
    <source>
        <dbReference type="Proteomes" id="UP000012160"/>
    </source>
</evidence>
<reference evidence="1 2" key="1">
    <citation type="submission" date="2013-01" db="EMBL/GenBank/DDBJ databases">
        <authorList>
            <person name="Harkins D.M."/>
            <person name="Durkin A.S."/>
            <person name="Brinkac L.M."/>
            <person name="Haft D.H."/>
            <person name="Selengut J.D."/>
            <person name="Sanka R."/>
            <person name="DePew J."/>
            <person name="Purushe J."/>
            <person name="Matthias M.A."/>
            <person name="Vinetz J.M."/>
            <person name="Sutton G.G."/>
            <person name="Nierman W.C."/>
            <person name="Fouts D.E."/>
        </authorList>
    </citation>
    <scope>NUCLEOTIDE SEQUENCE [LARGE SCALE GENOMIC DNA]</scope>
    <source>
        <strain evidence="1 2">ZUN179</strain>
    </source>
</reference>
<proteinExistence type="predicted"/>
<comment type="caution">
    <text evidence="1">The sequence shown here is derived from an EMBL/GenBank/DDBJ whole genome shotgun (WGS) entry which is preliminary data.</text>
</comment>
<accession>M6UPN2</accession>
<organism evidence="1 2">
    <name type="scientific">Leptospira santarosai str. ZUN179</name>
    <dbReference type="NCBI Taxonomy" id="1049985"/>
    <lineage>
        <taxon>Bacteria</taxon>
        <taxon>Pseudomonadati</taxon>
        <taxon>Spirochaetota</taxon>
        <taxon>Spirochaetia</taxon>
        <taxon>Leptospirales</taxon>
        <taxon>Leptospiraceae</taxon>
        <taxon>Leptospira</taxon>
    </lineage>
</organism>
<dbReference type="EMBL" id="AHOQ02000038">
    <property type="protein sequence ID" value="EMO44761.1"/>
    <property type="molecule type" value="Genomic_DNA"/>
</dbReference>
<gene>
    <name evidence="1" type="ORF">LEP1GSC187_0314</name>
</gene>
<name>M6UPN2_9LEPT</name>
<protein>
    <submittedName>
        <fullName evidence="1">Uncharacterized protein</fullName>
    </submittedName>
</protein>